<dbReference type="EMBL" id="CAJNXB010004322">
    <property type="protein sequence ID" value="CAF3369595.1"/>
    <property type="molecule type" value="Genomic_DNA"/>
</dbReference>
<reference evidence="3" key="1">
    <citation type="submission" date="2021-02" db="EMBL/GenBank/DDBJ databases">
        <authorList>
            <person name="Nowell W R."/>
        </authorList>
    </citation>
    <scope>NUCLEOTIDE SEQUENCE</scope>
</reference>
<evidence type="ECO:0000256" key="1">
    <source>
        <dbReference type="SAM" id="Coils"/>
    </source>
</evidence>
<dbReference type="Pfam" id="PF25825">
    <property type="entry name" value="SAPC2_N"/>
    <property type="match status" value="1"/>
</dbReference>
<dbReference type="AlphaFoldDB" id="A0A817SNZ4"/>
<evidence type="ECO:0000313" key="4">
    <source>
        <dbReference type="EMBL" id="CAF3369595.1"/>
    </source>
</evidence>
<accession>A0A817SNZ4</accession>
<dbReference type="EMBL" id="CAJOBO010001727">
    <property type="protein sequence ID" value="CAF4404648.1"/>
    <property type="molecule type" value="Genomic_DNA"/>
</dbReference>
<dbReference type="EMBL" id="CAJOBP010000159">
    <property type="protein sequence ID" value="CAF4132801.1"/>
    <property type="molecule type" value="Genomic_DNA"/>
</dbReference>
<dbReference type="PANTHER" id="PTHR14907:SF4">
    <property type="entry name" value="SUPPRESSOR APC DOMAIN-CONTAINING PROTEIN 1"/>
    <property type="match status" value="1"/>
</dbReference>
<dbReference type="OrthoDB" id="10035013at2759"/>
<dbReference type="Proteomes" id="UP000663833">
    <property type="component" value="Unassembled WGS sequence"/>
</dbReference>
<evidence type="ECO:0000313" key="6">
    <source>
        <dbReference type="EMBL" id="CAF4404648.1"/>
    </source>
</evidence>
<evidence type="ECO:0000313" key="8">
    <source>
        <dbReference type="Proteomes" id="UP000663873"/>
    </source>
</evidence>
<dbReference type="PANTHER" id="PTHR14907">
    <property type="entry name" value="FI14130P"/>
    <property type="match status" value="1"/>
</dbReference>
<gene>
    <name evidence="6" type="ORF">HFQ381_LOCUS20342</name>
    <name evidence="3" type="ORF">LUA448_LOCUS7905</name>
    <name evidence="4" type="ORF">TIS948_LOCUS24925</name>
    <name evidence="5" type="ORF">UJA718_LOCUS2357</name>
</gene>
<dbReference type="EMBL" id="CAJNYD010000805">
    <property type="protein sequence ID" value="CAF3299150.1"/>
    <property type="molecule type" value="Genomic_DNA"/>
</dbReference>
<evidence type="ECO:0000313" key="5">
    <source>
        <dbReference type="EMBL" id="CAF4132801.1"/>
    </source>
</evidence>
<feature type="coiled-coil region" evidence="1">
    <location>
        <begin position="283"/>
        <end position="317"/>
    </location>
</feature>
<dbReference type="Proteomes" id="UP000663851">
    <property type="component" value="Unassembled WGS sequence"/>
</dbReference>
<evidence type="ECO:0000259" key="2">
    <source>
        <dbReference type="Pfam" id="PF25825"/>
    </source>
</evidence>
<name>A0A817SNZ4_9BILA</name>
<dbReference type="InterPro" id="IPR057953">
    <property type="entry name" value="SAPC2_N"/>
</dbReference>
<proteinExistence type="predicted"/>
<dbReference type="Proteomes" id="UP000663825">
    <property type="component" value="Unassembled WGS sequence"/>
</dbReference>
<keyword evidence="8" id="KW-1185">Reference proteome</keyword>
<sequence>MNRRTLHRSQSAKCRASPSTSSIINDNCLNLKISSSLPEAFVSSLRQLFSILDKTNCGYVPFDVFKRYFDCSSSYFNFLNELEFESTSSNHLITFNLLINAIERSLLSTKNTSSNLIPKTKRSLNRSPSVLVISPAEEKAERQIPTSNRNSNGLEVNNFRALNPIYFTNSVKRNNDIDFSMIRSLKQFEIERDLLIETCNTLDRVKLYLTDCLYDMKRKQKSYCRYLTTAETIGVEPEPLYNRDLVADLFKLANIVVQEVDYNLKKLSDRSFNSIATSIYGSNSRYEKKLKAKDDYIKQLETEKRILLNELIQMKRQRGTIIPIKIS</sequence>
<feature type="domain" description="Suppressor APC" evidence="2">
    <location>
        <begin position="37"/>
        <end position="110"/>
    </location>
</feature>
<evidence type="ECO:0000313" key="3">
    <source>
        <dbReference type="EMBL" id="CAF3299150.1"/>
    </source>
</evidence>
<protein>
    <recommendedName>
        <fullName evidence="2">Suppressor APC domain-containing protein</fullName>
    </recommendedName>
</protein>
<organism evidence="3 7">
    <name type="scientific">Rotaria socialis</name>
    <dbReference type="NCBI Taxonomy" id="392032"/>
    <lineage>
        <taxon>Eukaryota</taxon>
        <taxon>Metazoa</taxon>
        <taxon>Spiralia</taxon>
        <taxon>Gnathifera</taxon>
        <taxon>Rotifera</taxon>
        <taxon>Eurotatoria</taxon>
        <taxon>Bdelloidea</taxon>
        <taxon>Philodinida</taxon>
        <taxon>Philodinidae</taxon>
        <taxon>Rotaria</taxon>
    </lineage>
</organism>
<dbReference type="InterPro" id="IPR026828">
    <property type="entry name" value="SAPC2_1/2"/>
</dbReference>
<comment type="caution">
    <text evidence="3">The sequence shown here is derived from an EMBL/GenBank/DDBJ whole genome shotgun (WGS) entry which is preliminary data.</text>
</comment>
<dbReference type="Proteomes" id="UP000663873">
    <property type="component" value="Unassembled WGS sequence"/>
</dbReference>
<keyword evidence="1" id="KW-0175">Coiled coil</keyword>
<evidence type="ECO:0000313" key="7">
    <source>
        <dbReference type="Proteomes" id="UP000663833"/>
    </source>
</evidence>